<evidence type="ECO:0000313" key="3">
    <source>
        <dbReference type="Proteomes" id="UP000095751"/>
    </source>
</evidence>
<sequence length="215" mass="25082">MSSTYSRSTNNERRSRSVGDLDCDDIDGDDDDDDEHLSKRKRIKIEDTNESDNELISIWDAVKQDFNNNNNNNKNNDNNNSDNDDDDDEESSAETTTKNNNSCVVVVVGWREKLPNSESSTFPKKFLDVLTMMDLLLTKEEKGNKIDYSFSEELYHHKRHGNKKGIKTRQYLRKLKQKGDTRLQWHMPKKEWSPITRDDLMSFVEVLHEISTVFV</sequence>
<dbReference type="EMBL" id="KV784353">
    <property type="protein sequence ID" value="OEU23247.1"/>
    <property type="molecule type" value="Genomic_DNA"/>
</dbReference>
<reference evidence="2 3" key="1">
    <citation type="submission" date="2016-09" db="EMBL/GenBank/DDBJ databases">
        <title>Extensive genetic diversity and differential bi-allelic expression allows diatom success in the polar Southern Ocean.</title>
        <authorList>
            <consortium name="DOE Joint Genome Institute"/>
            <person name="Mock T."/>
            <person name="Otillar R.P."/>
            <person name="Strauss J."/>
            <person name="Dupont C."/>
            <person name="Frickenhaus S."/>
            <person name="Maumus F."/>
            <person name="Mcmullan M."/>
            <person name="Sanges R."/>
            <person name="Schmutz J."/>
            <person name="Toseland A."/>
            <person name="Valas R."/>
            <person name="Veluchamy A."/>
            <person name="Ward B.J."/>
            <person name="Allen A."/>
            <person name="Barry K."/>
            <person name="Falciatore A."/>
            <person name="Ferrante M."/>
            <person name="Fortunato A.E."/>
            <person name="Gloeckner G."/>
            <person name="Gruber A."/>
            <person name="Hipkin R."/>
            <person name="Janech M."/>
            <person name="Kroth P."/>
            <person name="Leese F."/>
            <person name="Lindquist E."/>
            <person name="Lyon B.R."/>
            <person name="Martin J."/>
            <person name="Mayer C."/>
            <person name="Parker M."/>
            <person name="Quesneville H."/>
            <person name="Raymond J."/>
            <person name="Uhlig C."/>
            <person name="Valentin K.U."/>
            <person name="Worden A.Z."/>
            <person name="Armbrust E.V."/>
            <person name="Bowler C."/>
            <person name="Green B."/>
            <person name="Moulton V."/>
            <person name="Van Oosterhout C."/>
            <person name="Grigoriev I."/>
        </authorList>
    </citation>
    <scope>NUCLEOTIDE SEQUENCE [LARGE SCALE GENOMIC DNA]</scope>
    <source>
        <strain evidence="2 3">CCMP1102</strain>
    </source>
</reference>
<feature type="compositionally biased region" description="Low complexity" evidence="1">
    <location>
        <begin position="67"/>
        <end position="81"/>
    </location>
</feature>
<dbReference type="Proteomes" id="UP000095751">
    <property type="component" value="Unassembled WGS sequence"/>
</dbReference>
<protein>
    <submittedName>
        <fullName evidence="2">Uncharacterized protein</fullName>
    </submittedName>
</protein>
<feature type="compositionally biased region" description="Basic and acidic residues" evidence="1">
    <location>
        <begin position="10"/>
        <end position="19"/>
    </location>
</feature>
<name>A0A1E7FYM3_9STRA</name>
<feature type="compositionally biased region" description="Acidic residues" evidence="1">
    <location>
        <begin position="21"/>
        <end position="35"/>
    </location>
</feature>
<evidence type="ECO:0000313" key="2">
    <source>
        <dbReference type="EMBL" id="OEU23247.1"/>
    </source>
</evidence>
<accession>A0A1E7FYM3</accession>
<feature type="compositionally biased region" description="Acidic residues" evidence="1">
    <location>
        <begin position="82"/>
        <end position="92"/>
    </location>
</feature>
<dbReference type="AlphaFoldDB" id="A0A1E7FYM3"/>
<organism evidence="2 3">
    <name type="scientific">Fragilariopsis cylindrus CCMP1102</name>
    <dbReference type="NCBI Taxonomy" id="635003"/>
    <lineage>
        <taxon>Eukaryota</taxon>
        <taxon>Sar</taxon>
        <taxon>Stramenopiles</taxon>
        <taxon>Ochrophyta</taxon>
        <taxon>Bacillariophyta</taxon>
        <taxon>Bacillariophyceae</taxon>
        <taxon>Bacillariophycidae</taxon>
        <taxon>Bacillariales</taxon>
        <taxon>Bacillariaceae</taxon>
        <taxon>Fragilariopsis</taxon>
    </lineage>
</organism>
<evidence type="ECO:0000256" key="1">
    <source>
        <dbReference type="SAM" id="MobiDB-lite"/>
    </source>
</evidence>
<feature type="region of interest" description="Disordered" evidence="1">
    <location>
        <begin position="1"/>
        <end position="47"/>
    </location>
</feature>
<dbReference type="OrthoDB" id="10666782at2759"/>
<keyword evidence="3" id="KW-1185">Reference proteome</keyword>
<feature type="region of interest" description="Disordered" evidence="1">
    <location>
        <begin position="67"/>
        <end position="98"/>
    </location>
</feature>
<proteinExistence type="predicted"/>
<gene>
    <name evidence="2" type="ORF">FRACYDRAFT_267486</name>
</gene>
<dbReference type="KEGG" id="fcy:FRACYDRAFT_267486"/>
<dbReference type="InParanoid" id="A0A1E7FYM3"/>